<dbReference type="EMBL" id="GBXM01056824">
    <property type="protein sequence ID" value="JAH51753.1"/>
    <property type="molecule type" value="Transcribed_RNA"/>
</dbReference>
<dbReference type="AlphaFoldDB" id="A0A0E9TGC6"/>
<evidence type="ECO:0000313" key="1">
    <source>
        <dbReference type="EMBL" id="JAH51753.1"/>
    </source>
</evidence>
<accession>A0A0E9TGC6</accession>
<reference evidence="1" key="2">
    <citation type="journal article" date="2015" name="Fish Shellfish Immunol.">
        <title>Early steps in the European eel (Anguilla anguilla)-Vibrio vulnificus interaction in the gills: Role of the RtxA13 toxin.</title>
        <authorList>
            <person name="Callol A."/>
            <person name="Pajuelo D."/>
            <person name="Ebbesson L."/>
            <person name="Teles M."/>
            <person name="MacKenzie S."/>
            <person name="Amaro C."/>
        </authorList>
    </citation>
    <scope>NUCLEOTIDE SEQUENCE</scope>
</reference>
<protein>
    <submittedName>
        <fullName evidence="1">Uncharacterized protein</fullName>
    </submittedName>
</protein>
<sequence length="42" mass="5054">MRFDHTVPHFFIISKKSAWISLSAFLSTKVLRILYIFLEIKR</sequence>
<reference evidence="1" key="1">
    <citation type="submission" date="2014-11" db="EMBL/GenBank/DDBJ databases">
        <authorList>
            <person name="Amaro Gonzalez C."/>
        </authorList>
    </citation>
    <scope>NUCLEOTIDE SEQUENCE</scope>
</reference>
<name>A0A0E9TGC6_ANGAN</name>
<organism evidence="1">
    <name type="scientific">Anguilla anguilla</name>
    <name type="common">European freshwater eel</name>
    <name type="synonym">Muraena anguilla</name>
    <dbReference type="NCBI Taxonomy" id="7936"/>
    <lineage>
        <taxon>Eukaryota</taxon>
        <taxon>Metazoa</taxon>
        <taxon>Chordata</taxon>
        <taxon>Craniata</taxon>
        <taxon>Vertebrata</taxon>
        <taxon>Euteleostomi</taxon>
        <taxon>Actinopterygii</taxon>
        <taxon>Neopterygii</taxon>
        <taxon>Teleostei</taxon>
        <taxon>Anguilliformes</taxon>
        <taxon>Anguillidae</taxon>
        <taxon>Anguilla</taxon>
    </lineage>
</organism>
<proteinExistence type="predicted"/>